<dbReference type="PANTHER" id="PTHR43464">
    <property type="entry name" value="METHYLTRANSFERASE"/>
    <property type="match status" value="1"/>
</dbReference>
<reference evidence="5" key="1">
    <citation type="submission" date="2020-02" db="EMBL/GenBank/DDBJ databases">
        <authorList>
            <person name="Meier V. D."/>
        </authorList>
    </citation>
    <scope>NUCLEOTIDE SEQUENCE</scope>
    <source>
        <strain evidence="5">AVDCRST_MAG87</strain>
    </source>
</reference>
<keyword evidence="3" id="KW-0949">S-adenosyl-L-methionine</keyword>
<name>A0A6J4UQL6_9BACT</name>
<dbReference type="InterPro" id="IPR041698">
    <property type="entry name" value="Methyltransf_25"/>
</dbReference>
<dbReference type="AlphaFoldDB" id="A0A6J4UQL6"/>
<dbReference type="GO" id="GO:0032259">
    <property type="term" value="P:methylation"/>
    <property type="evidence" value="ECO:0007669"/>
    <property type="project" value="UniProtKB-KW"/>
</dbReference>
<evidence type="ECO:0000256" key="2">
    <source>
        <dbReference type="ARBA" id="ARBA00022679"/>
    </source>
</evidence>
<keyword evidence="1" id="KW-0489">Methyltransferase</keyword>
<protein>
    <recommendedName>
        <fullName evidence="4">Methyltransferase domain-containing protein</fullName>
    </recommendedName>
</protein>
<gene>
    <name evidence="5" type="ORF">AVDCRST_MAG87-1322</name>
</gene>
<dbReference type="PANTHER" id="PTHR43464:SF19">
    <property type="entry name" value="UBIQUINONE BIOSYNTHESIS O-METHYLTRANSFERASE, MITOCHONDRIAL"/>
    <property type="match status" value="1"/>
</dbReference>
<evidence type="ECO:0000256" key="3">
    <source>
        <dbReference type="ARBA" id="ARBA00022691"/>
    </source>
</evidence>
<dbReference type="Gene3D" id="3.40.50.150">
    <property type="entry name" value="Vaccinia Virus protein VP39"/>
    <property type="match status" value="1"/>
</dbReference>
<dbReference type="InterPro" id="IPR029063">
    <property type="entry name" value="SAM-dependent_MTases_sf"/>
</dbReference>
<feature type="domain" description="Methyltransferase" evidence="4">
    <location>
        <begin position="41"/>
        <end position="140"/>
    </location>
</feature>
<organism evidence="5">
    <name type="scientific">uncultured Thermomicrobiales bacterium</name>
    <dbReference type="NCBI Taxonomy" id="1645740"/>
    <lineage>
        <taxon>Bacteria</taxon>
        <taxon>Pseudomonadati</taxon>
        <taxon>Thermomicrobiota</taxon>
        <taxon>Thermomicrobia</taxon>
        <taxon>Thermomicrobiales</taxon>
        <taxon>environmental samples</taxon>
    </lineage>
</organism>
<proteinExistence type="predicted"/>
<sequence length="263" mass="28991">MDVPDENPYERIAELYDLEHASFRTDIDLLLSFADIVGDPILEMGCGSGRIAVPLARAGFDVTGIDRSPAMLSRARSAVRDADVSERVTLVELDMAEAQEAPGGPFGLVIFSLNALMHLTTAAHQLAALKAAFAALDPKGQLIVDTMNPTPLNLTQLEAGQVLEGSWRRPDGSTVDKWSHREVSPATQLIETILWYEHISHDGRTKRTRTQFPQRYVHASELELMLTLAGFSETRLYGSYDLDPYEDDSERLFVTSEATPSAS</sequence>
<accession>A0A6J4UQL6</accession>
<keyword evidence="2" id="KW-0808">Transferase</keyword>
<dbReference type="Pfam" id="PF13649">
    <property type="entry name" value="Methyltransf_25"/>
    <property type="match status" value="1"/>
</dbReference>
<evidence type="ECO:0000313" key="5">
    <source>
        <dbReference type="EMBL" id="CAA9557672.1"/>
    </source>
</evidence>
<dbReference type="EMBL" id="CADCWJ010000298">
    <property type="protein sequence ID" value="CAA9557672.1"/>
    <property type="molecule type" value="Genomic_DNA"/>
</dbReference>
<evidence type="ECO:0000256" key="1">
    <source>
        <dbReference type="ARBA" id="ARBA00022603"/>
    </source>
</evidence>
<evidence type="ECO:0000259" key="4">
    <source>
        <dbReference type="Pfam" id="PF13649"/>
    </source>
</evidence>
<dbReference type="SUPFAM" id="SSF53335">
    <property type="entry name" value="S-adenosyl-L-methionine-dependent methyltransferases"/>
    <property type="match status" value="1"/>
</dbReference>
<dbReference type="GO" id="GO:0008168">
    <property type="term" value="F:methyltransferase activity"/>
    <property type="evidence" value="ECO:0007669"/>
    <property type="project" value="UniProtKB-KW"/>
</dbReference>
<dbReference type="CDD" id="cd02440">
    <property type="entry name" value="AdoMet_MTases"/>
    <property type="match status" value="1"/>
</dbReference>